<sequence length="151" mass="17655">MDSIGKWISTIHRYNHIYISRQFETLDIGIGKGQMMFLLFLYKNDGVTQDYISKKLYIDKATVTRAIQKLESEGFVKRTVSPDDRRQNLVYLTKKARKVEKDILNVLRDVNDVMSENFTEQEKDQIICLLKKMVNNMVTEIQEKGVEKSAE</sequence>
<dbReference type="SUPFAM" id="SSF46785">
    <property type="entry name" value="Winged helix' DNA-binding domain"/>
    <property type="match status" value="1"/>
</dbReference>
<accession>A0ABY9JXV8</accession>
<dbReference type="Proteomes" id="UP001197974">
    <property type="component" value="Chromosome"/>
</dbReference>
<dbReference type="InterPro" id="IPR036388">
    <property type="entry name" value="WH-like_DNA-bd_sf"/>
</dbReference>
<keyword evidence="1" id="KW-0805">Transcription regulation</keyword>
<evidence type="ECO:0000313" key="6">
    <source>
        <dbReference type="Proteomes" id="UP001197974"/>
    </source>
</evidence>
<dbReference type="PANTHER" id="PTHR42756:SF1">
    <property type="entry name" value="TRANSCRIPTIONAL REPRESSOR OF EMRAB OPERON"/>
    <property type="match status" value="1"/>
</dbReference>
<keyword evidence="2" id="KW-0238">DNA-binding</keyword>
<dbReference type="SMART" id="SM00347">
    <property type="entry name" value="HTH_MARR"/>
    <property type="match status" value="1"/>
</dbReference>
<dbReference type="PRINTS" id="PR00598">
    <property type="entry name" value="HTHMARR"/>
</dbReference>
<gene>
    <name evidence="5" type="ORF">LC087_17415</name>
</gene>
<dbReference type="Pfam" id="PF12802">
    <property type="entry name" value="MarR_2"/>
    <property type="match status" value="1"/>
</dbReference>
<evidence type="ECO:0000259" key="4">
    <source>
        <dbReference type="PROSITE" id="PS50995"/>
    </source>
</evidence>
<dbReference type="InterPro" id="IPR000835">
    <property type="entry name" value="HTH_MarR-typ"/>
</dbReference>
<dbReference type="PANTHER" id="PTHR42756">
    <property type="entry name" value="TRANSCRIPTIONAL REGULATOR, MARR"/>
    <property type="match status" value="1"/>
</dbReference>
<feature type="domain" description="HTH marR-type" evidence="4">
    <location>
        <begin position="1"/>
        <end position="135"/>
    </location>
</feature>
<dbReference type="InterPro" id="IPR023187">
    <property type="entry name" value="Tscrpt_reg_MarR-type_CS"/>
</dbReference>
<evidence type="ECO:0000256" key="3">
    <source>
        <dbReference type="ARBA" id="ARBA00023163"/>
    </source>
</evidence>
<evidence type="ECO:0000256" key="2">
    <source>
        <dbReference type="ARBA" id="ARBA00023125"/>
    </source>
</evidence>
<dbReference type="Gene3D" id="1.10.10.10">
    <property type="entry name" value="Winged helix-like DNA-binding domain superfamily/Winged helix DNA-binding domain"/>
    <property type="match status" value="1"/>
</dbReference>
<dbReference type="EMBL" id="CP129013">
    <property type="protein sequence ID" value="WLR42455.1"/>
    <property type="molecule type" value="Genomic_DNA"/>
</dbReference>
<protein>
    <submittedName>
        <fullName evidence="5">MarR family winged helix-turn-helix transcriptional regulator</fullName>
    </submittedName>
</protein>
<name>A0ABY9JXV8_9BACI</name>
<dbReference type="RefSeq" id="WP_226540935.1">
    <property type="nucleotide sequence ID" value="NZ_CP129013.1"/>
</dbReference>
<dbReference type="PROSITE" id="PS50995">
    <property type="entry name" value="HTH_MARR_2"/>
    <property type="match status" value="1"/>
</dbReference>
<organism evidence="5 6">
    <name type="scientific">Bacillus carboniphilus</name>
    <dbReference type="NCBI Taxonomy" id="86663"/>
    <lineage>
        <taxon>Bacteria</taxon>
        <taxon>Bacillati</taxon>
        <taxon>Bacillota</taxon>
        <taxon>Bacilli</taxon>
        <taxon>Bacillales</taxon>
        <taxon>Bacillaceae</taxon>
        <taxon>Bacillus</taxon>
    </lineage>
</organism>
<reference evidence="5 6" key="1">
    <citation type="submission" date="2023-06" db="EMBL/GenBank/DDBJ databases">
        <title>Five Gram-positive bacteria isolated from mangrove sediments in Shenzhen, Guangdong, China.</title>
        <authorList>
            <person name="Yu S."/>
            <person name="Zheng W."/>
            <person name="Huang Y."/>
        </authorList>
    </citation>
    <scope>NUCLEOTIDE SEQUENCE [LARGE SCALE GENOMIC DNA]</scope>
    <source>
        <strain evidence="5 6">SaN35-3</strain>
    </source>
</reference>
<evidence type="ECO:0000313" key="5">
    <source>
        <dbReference type="EMBL" id="WLR42455.1"/>
    </source>
</evidence>
<proteinExistence type="predicted"/>
<keyword evidence="6" id="KW-1185">Reference proteome</keyword>
<dbReference type="PROSITE" id="PS01117">
    <property type="entry name" value="HTH_MARR_1"/>
    <property type="match status" value="1"/>
</dbReference>
<keyword evidence="3" id="KW-0804">Transcription</keyword>
<dbReference type="InterPro" id="IPR036390">
    <property type="entry name" value="WH_DNA-bd_sf"/>
</dbReference>
<evidence type="ECO:0000256" key="1">
    <source>
        <dbReference type="ARBA" id="ARBA00023015"/>
    </source>
</evidence>